<feature type="region of interest" description="Disordered" evidence="2">
    <location>
        <begin position="184"/>
        <end position="205"/>
    </location>
</feature>
<name>A0A6C0FA36_9ZZZZ</name>
<protein>
    <submittedName>
        <fullName evidence="3">Uncharacterized protein</fullName>
    </submittedName>
</protein>
<reference evidence="3" key="1">
    <citation type="journal article" date="2020" name="Nature">
        <title>Giant virus diversity and host interactions through global metagenomics.</title>
        <authorList>
            <person name="Schulz F."/>
            <person name="Roux S."/>
            <person name="Paez-Espino D."/>
            <person name="Jungbluth S."/>
            <person name="Walsh D.A."/>
            <person name="Denef V.J."/>
            <person name="McMahon K.D."/>
            <person name="Konstantinidis K.T."/>
            <person name="Eloe-Fadrosh E.A."/>
            <person name="Kyrpides N.C."/>
            <person name="Woyke T."/>
        </authorList>
    </citation>
    <scope>NUCLEOTIDE SEQUENCE</scope>
    <source>
        <strain evidence="3">GVMAG-S-ERX556106-38</strain>
    </source>
</reference>
<sequence>MAKQVLNVDIQPIMLDMNEIIEAHITRSVTEFNIKYLTQELEEYKEKVRSIETQLASLRSGHITSVVNMDNTDIVSEDSDNIKLVIDEPFTKENTTKIVAMDIPDIDMIANVKDDKNTNLLSKDIETKTNSIKSELKNTPCFSTNQSSSSSTSDVAVPPIESSVKKGISFDDYKATSSLSNEKIKNKDTEKNDGPEDDESEEVTFEEEGVFEIEVEGVTYFTTDEVNGDLYEVDENGDPGDKIGILSNGEAVFH</sequence>
<feature type="compositionally biased region" description="Low complexity" evidence="2">
    <location>
        <begin position="143"/>
        <end position="153"/>
    </location>
</feature>
<keyword evidence="1" id="KW-0175">Coiled coil</keyword>
<evidence type="ECO:0000256" key="1">
    <source>
        <dbReference type="SAM" id="Coils"/>
    </source>
</evidence>
<feature type="region of interest" description="Disordered" evidence="2">
    <location>
        <begin position="137"/>
        <end position="157"/>
    </location>
</feature>
<proteinExistence type="predicted"/>
<evidence type="ECO:0000313" key="3">
    <source>
        <dbReference type="EMBL" id="QHT38726.1"/>
    </source>
</evidence>
<feature type="compositionally biased region" description="Basic and acidic residues" evidence="2">
    <location>
        <begin position="184"/>
        <end position="194"/>
    </location>
</feature>
<dbReference type="EMBL" id="MN738833">
    <property type="protein sequence ID" value="QHT38726.1"/>
    <property type="molecule type" value="Genomic_DNA"/>
</dbReference>
<feature type="coiled-coil region" evidence="1">
    <location>
        <begin position="34"/>
        <end position="61"/>
    </location>
</feature>
<organism evidence="3">
    <name type="scientific">viral metagenome</name>
    <dbReference type="NCBI Taxonomy" id="1070528"/>
    <lineage>
        <taxon>unclassified sequences</taxon>
        <taxon>metagenomes</taxon>
        <taxon>organismal metagenomes</taxon>
    </lineage>
</organism>
<dbReference type="AlphaFoldDB" id="A0A6C0FA36"/>
<feature type="compositionally biased region" description="Acidic residues" evidence="2">
    <location>
        <begin position="195"/>
        <end position="205"/>
    </location>
</feature>
<evidence type="ECO:0000256" key="2">
    <source>
        <dbReference type="SAM" id="MobiDB-lite"/>
    </source>
</evidence>
<feature type="region of interest" description="Disordered" evidence="2">
    <location>
        <begin position="231"/>
        <end position="254"/>
    </location>
</feature>
<accession>A0A6C0FA36</accession>